<reference evidence="7 8" key="1">
    <citation type="journal article" date="2010" name="Cell">
        <title>The genome of Naegleria gruberi illuminates early eukaryotic versatility.</title>
        <authorList>
            <person name="Fritz-Laylin L.K."/>
            <person name="Prochnik S.E."/>
            <person name="Ginger M.L."/>
            <person name="Dacks J.B."/>
            <person name="Carpenter M.L."/>
            <person name="Field M.C."/>
            <person name="Kuo A."/>
            <person name="Paredez A."/>
            <person name="Chapman J."/>
            <person name="Pham J."/>
            <person name="Shu S."/>
            <person name="Neupane R."/>
            <person name="Cipriano M."/>
            <person name="Mancuso J."/>
            <person name="Tu H."/>
            <person name="Salamov A."/>
            <person name="Lindquist E."/>
            <person name="Shapiro H."/>
            <person name="Lucas S."/>
            <person name="Grigoriev I.V."/>
            <person name="Cande W.Z."/>
            <person name="Fulton C."/>
            <person name="Rokhsar D.S."/>
            <person name="Dawson S.C."/>
        </authorList>
    </citation>
    <scope>NUCLEOTIDE SEQUENCE [LARGE SCALE GENOMIC DNA]</scope>
    <source>
        <strain evidence="7 8">NEG-M</strain>
    </source>
</reference>
<feature type="region of interest" description="Disordered" evidence="5">
    <location>
        <begin position="38"/>
        <end position="81"/>
    </location>
</feature>
<dbReference type="AlphaFoldDB" id="D2V8R5"/>
<keyword evidence="2 4" id="KW-0371">Homeobox</keyword>
<dbReference type="GO" id="GO:0005634">
    <property type="term" value="C:nucleus"/>
    <property type="evidence" value="ECO:0007669"/>
    <property type="project" value="UniProtKB-SubCell"/>
</dbReference>
<feature type="compositionally biased region" description="Polar residues" evidence="5">
    <location>
        <begin position="39"/>
        <end position="73"/>
    </location>
</feature>
<evidence type="ECO:0000256" key="1">
    <source>
        <dbReference type="ARBA" id="ARBA00023125"/>
    </source>
</evidence>
<evidence type="ECO:0000256" key="5">
    <source>
        <dbReference type="SAM" id="MobiDB-lite"/>
    </source>
</evidence>
<protein>
    <submittedName>
        <fullName evidence="7">Homeodomain-containing protein</fullName>
    </submittedName>
</protein>
<feature type="compositionally biased region" description="Low complexity" evidence="5">
    <location>
        <begin position="441"/>
        <end position="453"/>
    </location>
</feature>
<dbReference type="Proteomes" id="UP000006671">
    <property type="component" value="Unassembled WGS sequence"/>
</dbReference>
<dbReference type="RefSeq" id="XP_002679479.1">
    <property type="nucleotide sequence ID" value="XM_002679433.1"/>
</dbReference>
<dbReference type="InterPro" id="IPR050224">
    <property type="entry name" value="TALE_homeobox"/>
</dbReference>
<feature type="region of interest" description="Disordered" evidence="5">
    <location>
        <begin position="1"/>
        <end position="23"/>
    </location>
</feature>
<dbReference type="OMA" id="TNEEKQW"/>
<evidence type="ECO:0000256" key="4">
    <source>
        <dbReference type="PROSITE-ProRule" id="PRU00108"/>
    </source>
</evidence>
<dbReference type="Gene3D" id="1.10.10.60">
    <property type="entry name" value="Homeodomain-like"/>
    <property type="match status" value="1"/>
</dbReference>
<dbReference type="InParanoid" id="D2V8R5"/>
<gene>
    <name evidence="7" type="ORF">NAEGRDRAFT_57484</name>
</gene>
<dbReference type="CDD" id="cd00086">
    <property type="entry name" value="homeodomain"/>
    <property type="match status" value="1"/>
</dbReference>
<keyword evidence="3 4" id="KW-0539">Nucleus</keyword>
<feature type="domain" description="Homeobox" evidence="6">
    <location>
        <begin position="456"/>
        <end position="519"/>
    </location>
</feature>
<dbReference type="EMBL" id="GG738857">
    <property type="protein sequence ID" value="EFC46735.1"/>
    <property type="molecule type" value="Genomic_DNA"/>
</dbReference>
<dbReference type="InterPro" id="IPR009057">
    <property type="entry name" value="Homeodomain-like_sf"/>
</dbReference>
<sequence>MQHYLDNSGAGHHSMNVGGQSNNTISSTASHYVFGGGSSQATSTLQPLPNTSSLLSGASGNQHVVGNNQHTNNGQSSTTSIQIQLQQLQQYQQQRYGTNNTTQQLPSMNAYPSQQNQEDDQLADWMNEQPSRMLQQQELPPFENDFGFDGWFQSEENLNNVLSQQLTNGYFQNSMMGNLNNQGAQDMDNYQSRQMGLGSNFNLNSVSGNLMQNGQPNFVMDDPNFNVWGDAGDLDLDEGLLNKHQGNPLFGGTQLFTNHTMSTTESKGVTSITALANSLNFSESPQMKKTRKSKKTNNLTEHYQQNGFDESYEQNILDMDNESFKNYVNGLYGEKGKKKNKTQIPFNEEDFSKLLLAKERITELYHQCQQDNMSLVNSVMSQYTPSMEMDDSLSNEMKELYAKVNAKLDYKNTENKNHCEQVLKKLIYEWVDMVKAQKTVVSSDKTSNDSSNKSSKKSKSANRRLPNEAKKVLENWFLEHYKHPYPTNEEKQWLSDQTQLNLTQINNWFINKRGRSLKLVKEKLRTETDDGEEE</sequence>
<dbReference type="GeneID" id="8859724"/>
<dbReference type="SMART" id="SM00389">
    <property type="entry name" value="HOX"/>
    <property type="match status" value="1"/>
</dbReference>
<feature type="region of interest" description="Disordered" evidence="5">
    <location>
        <begin position="441"/>
        <end position="465"/>
    </location>
</feature>
<dbReference type="PANTHER" id="PTHR11850">
    <property type="entry name" value="HOMEOBOX PROTEIN TRANSCRIPTION FACTORS"/>
    <property type="match status" value="1"/>
</dbReference>
<dbReference type="SUPFAM" id="SSF46689">
    <property type="entry name" value="Homeodomain-like"/>
    <property type="match status" value="1"/>
</dbReference>
<comment type="subcellular location">
    <subcellularLocation>
        <location evidence="4">Nucleus</location>
    </subcellularLocation>
</comment>
<dbReference type="GO" id="GO:0006355">
    <property type="term" value="P:regulation of DNA-templated transcription"/>
    <property type="evidence" value="ECO:0007669"/>
    <property type="project" value="InterPro"/>
</dbReference>
<dbReference type="VEuPathDB" id="AmoebaDB:NAEGRDRAFT_57484"/>
<dbReference type="OrthoDB" id="10056939at2759"/>
<name>D2V8R5_NAEGR</name>
<accession>D2V8R5</accession>
<dbReference type="InterPro" id="IPR008422">
    <property type="entry name" value="KN_HD"/>
</dbReference>
<dbReference type="InterPro" id="IPR001356">
    <property type="entry name" value="HD"/>
</dbReference>
<dbReference type="eggNOG" id="KOG0773">
    <property type="taxonomic scope" value="Eukaryota"/>
</dbReference>
<feature type="DNA-binding region" description="Homeobox" evidence="4">
    <location>
        <begin position="458"/>
        <end position="520"/>
    </location>
</feature>
<evidence type="ECO:0000256" key="3">
    <source>
        <dbReference type="ARBA" id="ARBA00023242"/>
    </source>
</evidence>
<proteinExistence type="predicted"/>
<evidence type="ECO:0000313" key="7">
    <source>
        <dbReference type="EMBL" id="EFC46735.1"/>
    </source>
</evidence>
<dbReference type="STRING" id="5762.D2V8R5"/>
<evidence type="ECO:0000256" key="2">
    <source>
        <dbReference type="ARBA" id="ARBA00023155"/>
    </source>
</evidence>
<evidence type="ECO:0000259" key="6">
    <source>
        <dbReference type="PROSITE" id="PS50071"/>
    </source>
</evidence>
<dbReference type="PROSITE" id="PS50071">
    <property type="entry name" value="HOMEOBOX_2"/>
    <property type="match status" value="1"/>
</dbReference>
<organism evidence="8">
    <name type="scientific">Naegleria gruberi</name>
    <name type="common">Amoeba</name>
    <dbReference type="NCBI Taxonomy" id="5762"/>
    <lineage>
        <taxon>Eukaryota</taxon>
        <taxon>Discoba</taxon>
        <taxon>Heterolobosea</taxon>
        <taxon>Tetramitia</taxon>
        <taxon>Eutetramitia</taxon>
        <taxon>Vahlkampfiidae</taxon>
        <taxon>Naegleria</taxon>
    </lineage>
</organism>
<dbReference type="Pfam" id="PF05920">
    <property type="entry name" value="Homeobox_KN"/>
    <property type="match status" value="1"/>
</dbReference>
<keyword evidence="1 4" id="KW-0238">DNA-binding</keyword>
<dbReference type="KEGG" id="ngr:NAEGRDRAFT_57484"/>
<evidence type="ECO:0000313" key="8">
    <source>
        <dbReference type="Proteomes" id="UP000006671"/>
    </source>
</evidence>
<keyword evidence="8" id="KW-1185">Reference proteome</keyword>
<dbReference type="GO" id="GO:0003677">
    <property type="term" value="F:DNA binding"/>
    <property type="evidence" value="ECO:0007669"/>
    <property type="project" value="UniProtKB-UniRule"/>
</dbReference>